<gene>
    <name evidence="2" type="ORF">CORC01_11658</name>
</gene>
<dbReference type="GeneID" id="34564790"/>
<proteinExistence type="predicted"/>
<dbReference type="EMBL" id="MJBS01000130">
    <property type="protein sequence ID" value="OHE93019.1"/>
    <property type="molecule type" value="Genomic_DNA"/>
</dbReference>
<organism evidence="2 3">
    <name type="scientific">Colletotrichum orchidophilum</name>
    <dbReference type="NCBI Taxonomy" id="1209926"/>
    <lineage>
        <taxon>Eukaryota</taxon>
        <taxon>Fungi</taxon>
        <taxon>Dikarya</taxon>
        <taxon>Ascomycota</taxon>
        <taxon>Pezizomycotina</taxon>
        <taxon>Sordariomycetes</taxon>
        <taxon>Hypocreomycetidae</taxon>
        <taxon>Glomerellales</taxon>
        <taxon>Glomerellaceae</taxon>
        <taxon>Colletotrichum</taxon>
    </lineage>
</organism>
<keyword evidence="3" id="KW-1185">Reference proteome</keyword>
<dbReference type="RefSeq" id="XP_022470187.1">
    <property type="nucleotide sequence ID" value="XM_022623280.1"/>
</dbReference>
<sequence length="105" mass="11522">MPHLFRVLRDISQRYIELGVSRQLWDQSLAVPQMDADLAALGSPHTGAYGTRWIQQNQQPNLPDEFSEGSMQPGDDAGASTDGLHLVQHPLNSVLGMSNGPQLED</sequence>
<protein>
    <submittedName>
        <fullName evidence="2">Fungal specific transcription factor</fullName>
    </submittedName>
</protein>
<reference evidence="2 3" key="1">
    <citation type="submission" date="2016-09" db="EMBL/GenBank/DDBJ databases">
        <authorList>
            <person name="Capua I."/>
            <person name="De Benedictis P."/>
            <person name="Joannis T."/>
            <person name="Lombin L.H."/>
            <person name="Cattoli G."/>
        </authorList>
    </citation>
    <scope>NUCLEOTIDE SEQUENCE [LARGE SCALE GENOMIC DNA]</scope>
    <source>
        <strain evidence="2 3">IMI 309357</strain>
    </source>
</reference>
<comment type="caution">
    <text evidence="2">The sequence shown here is derived from an EMBL/GenBank/DDBJ whole genome shotgun (WGS) entry which is preliminary data.</text>
</comment>
<evidence type="ECO:0000313" key="2">
    <source>
        <dbReference type="EMBL" id="OHE93019.1"/>
    </source>
</evidence>
<dbReference type="AlphaFoldDB" id="A0A1G4AV23"/>
<dbReference type="STRING" id="1209926.A0A1G4AV23"/>
<evidence type="ECO:0000256" key="1">
    <source>
        <dbReference type="SAM" id="MobiDB-lite"/>
    </source>
</evidence>
<feature type="region of interest" description="Disordered" evidence="1">
    <location>
        <begin position="57"/>
        <end position="85"/>
    </location>
</feature>
<name>A0A1G4AV23_9PEZI</name>
<dbReference type="Proteomes" id="UP000176998">
    <property type="component" value="Unassembled WGS sequence"/>
</dbReference>
<accession>A0A1G4AV23</accession>
<evidence type="ECO:0000313" key="3">
    <source>
        <dbReference type="Proteomes" id="UP000176998"/>
    </source>
</evidence>